<protein>
    <submittedName>
        <fullName evidence="10">DEAD-like RNA helicase, superfamily II</fullName>
    </submittedName>
</protein>
<dbReference type="InterPro" id="IPR027434">
    <property type="entry name" value="Homing_endonucl"/>
</dbReference>
<evidence type="ECO:0000256" key="3">
    <source>
        <dbReference type="ARBA" id="ARBA00022806"/>
    </source>
</evidence>
<dbReference type="SMART" id="SM00490">
    <property type="entry name" value="HELICc"/>
    <property type="match status" value="1"/>
</dbReference>
<evidence type="ECO:0000313" key="10">
    <source>
        <dbReference type="EMBL" id="ALH23322.1"/>
    </source>
</evidence>
<dbReference type="InterPro" id="IPR001650">
    <property type="entry name" value="Helicase_C-like"/>
</dbReference>
<dbReference type="PROSITE" id="PS50819">
    <property type="entry name" value="INTEIN_ENDONUCLEASE"/>
    <property type="match status" value="1"/>
</dbReference>
<keyword evidence="3 10" id="KW-0347">Helicase</keyword>
<dbReference type="InterPro" id="IPR004042">
    <property type="entry name" value="Intein_endonuc_central"/>
</dbReference>
<keyword evidence="6" id="KW-0651">Protein splicing</keyword>
<dbReference type="Proteomes" id="UP000203826">
    <property type="component" value="Segment"/>
</dbReference>
<dbReference type="PROSITE" id="PS50817">
    <property type="entry name" value="INTEIN_N_TER"/>
    <property type="match status" value="1"/>
</dbReference>
<dbReference type="GO" id="GO:0004386">
    <property type="term" value="F:helicase activity"/>
    <property type="evidence" value="ECO:0007669"/>
    <property type="project" value="UniProtKB-KW"/>
</dbReference>
<evidence type="ECO:0000259" key="9">
    <source>
        <dbReference type="PROSITE" id="PS51194"/>
    </source>
</evidence>
<evidence type="ECO:0000259" key="7">
    <source>
        <dbReference type="PROSITE" id="PS50819"/>
    </source>
</evidence>
<dbReference type="Gene3D" id="3.40.50.300">
    <property type="entry name" value="P-loop containing nucleotide triphosphate hydrolases"/>
    <property type="match status" value="2"/>
</dbReference>
<evidence type="ECO:0000256" key="6">
    <source>
        <dbReference type="ARBA" id="ARBA00023000"/>
    </source>
</evidence>
<dbReference type="GO" id="GO:0005524">
    <property type="term" value="F:ATP binding"/>
    <property type="evidence" value="ECO:0007669"/>
    <property type="project" value="UniProtKB-KW"/>
</dbReference>
<dbReference type="PANTHER" id="PTHR12131">
    <property type="entry name" value="ATP-DEPENDENT RNA AND DNA HELICASE"/>
    <property type="match status" value="1"/>
</dbReference>
<dbReference type="EMBL" id="KT820662">
    <property type="protein sequence ID" value="ALH23322.1"/>
    <property type="molecule type" value="Genomic_DNA"/>
</dbReference>
<reference evidence="10 11" key="1">
    <citation type="journal article" date="2015" name="Genome Announc.">
        <title>The 474-Kilobase-Pair Complete Genome Sequence of CeV-01B, a Virus Infecting Haptolina (Chrysochromulina) ericina (Prymnesiophyceae).</title>
        <authorList>
            <person name="Gallot-Lavallee L."/>
            <person name="Pagarete A."/>
            <person name="Legendre M."/>
            <person name="Santini S."/>
            <person name="Sandaa R.A."/>
            <person name="Himmelbauer H."/>
            <person name="Ogata H."/>
            <person name="Bratbak G."/>
            <person name="Claverie J.M."/>
        </authorList>
    </citation>
    <scope>NUCLEOTIDE SEQUENCE [LARGE SCALE GENOMIC DNA]</scope>
    <source>
        <strain evidence="10">CeV-01B</strain>
    </source>
</reference>
<dbReference type="SMART" id="SM00487">
    <property type="entry name" value="DEXDc"/>
    <property type="match status" value="1"/>
</dbReference>
<dbReference type="SMART" id="SM00306">
    <property type="entry name" value="HintN"/>
    <property type="match status" value="1"/>
</dbReference>
<dbReference type="InterPro" id="IPR027417">
    <property type="entry name" value="P-loop_NTPase"/>
</dbReference>
<evidence type="ECO:0000259" key="8">
    <source>
        <dbReference type="PROSITE" id="PS51192"/>
    </source>
</evidence>
<dbReference type="GO" id="GO:0016787">
    <property type="term" value="F:hydrolase activity"/>
    <property type="evidence" value="ECO:0007669"/>
    <property type="project" value="UniProtKB-KW"/>
</dbReference>
<dbReference type="InterPro" id="IPR007868">
    <property type="entry name" value="Hom_end_hint"/>
</dbReference>
<keyword evidence="11" id="KW-1185">Reference proteome</keyword>
<dbReference type="Gene3D" id="3.10.28.10">
    <property type="entry name" value="Homing endonucleases"/>
    <property type="match status" value="1"/>
</dbReference>
<feature type="domain" description="Helicase C-terminal" evidence="9">
    <location>
        <begin position="727"/>
        <end position="884"/>
    </location>
</feature>
<dbReference type="CDD" id="cd18795">
    <property type="entry name" value="SF2_C_Ski2"/>
    <property type="match status" value="1"/>
</dbReference>
<dbReference type="Pfam" id="PF00271">
    <property type="entry name" value="Helicase_C"/>
    <property type="match status" value="1"/>
</dbReference>
<dbReference type="PROSITE" id="PS51194">
    <property type="entry name" value="HELICASE_CTER"/>
    <property type="match status" value="1"/>
</dbReference>
<dbReference type="GO" id="GO:0003677">
    <property type="term" value="F:DNA binding"/>
    <property type="evidence" value="ECO:0007669"/>
    <property type="project" value="InterPro"/>
</dbReference>
<dbReference type="InterPro" id="IPR007869">
    <property type="entry name" value="Homing_endonuc_PI-Sce"/>
</dbReference>
<evidence type="ECO:0000256" key="1">
    <source>
        <dbReference type="ARBA" id="ARBA00022741"/>
    </source>
</evidence>
<dbReference type="InterPro" id="IPR012961">
    <property type="entry name" value="Ski2/MTR4_C"/>
</dbReference>
<dbReference type="KEGG" id="vg:26049283"/>
<dbReference type="PROSITE" id="PS51192">
    <property type="entry name" value="HELICASE_ATP_BIND_1"/>
    <property type="match status" value="1"/>
</dbReference>
<dbReference type="Pfam" id="PF08148">
    <property type="entry name" value="DSHCT"/>
    <property type="match status" value="1"/>
</dbReference>
<dbReference type="InterPro" id="IPR006141">
    <property type="entry name" value="Intein_N"/>
</dbReference>
<dbReference type="PANTHER" id="PTHR12131:SF1">
    <property type="entry name" value="ATP-DEPENDENT RNA HELICASE SUPV3L1, MITOCHONDRIAL-RELATED"/>
    <property type="match status" value="1"/>
</dbReference>
<evidence type="ECO:0000256" key="2">
    <source>
        <dbReference type="ARBA" id="ARBA00022801"/>
    </source>
</evidence>
<dbReference type="InterPro" id="IPR036844">
    <property type="entry name" value="Hint_dom_sf"/>
</dbReference>
<organism evidence="10 11">
    <name type="scientific">Chrysochromulina ericina virus CeV-01B</name>
    <dbReference type="NCBI Taxonomy" id="3070830"/>
    <lineage>
        <taxon>Viruses</taxon>
        <taxon>Varidnaviria</taxon>
        <taxon>Bamfordvirae</taxon>
        <taxon>Nucleocytoviricota</taxon>
        <taxon>Megaviricetes</taxon>
        <taxon>Imitervirales</taxon>
        <taxon>Mesomimiviridae</taxon>
        <taxon>Tethysvirus</taxon>
        <taxon>Tethysvirus raunefjordenense</taxon>
    </lineage>
</organism>
<feature type="domain" description="Helicase ATP-binding" evidence="8">
    <location>
        <begin position="424"/>
        <end position="599"/>
    </location>
</feature>
<keyword evidence="2" id="KW-0378">Hydrolase</keyword>
<sequence>MVVHCKDLFKDHDLEYQEYFNLFPYPLSDFQKWAIFAIVNGHHSLVTSHTGSGKCLKIDTEIIMFDGSIKKVQDVKVGDKLMGDDSTERNVLGLARGIEPMYEIKLSDGDSFTCNESHILCLKYNVKPSIRNNKNSNRFEVNWFDNKEIKMKSKSFNYKNNDKERCFNEANILLEEKLLKQESDFNISVKDFLTLSKYLQRNSLSYKVGIEFNERNIQLDPYILGLWLGDGHSSSARITNQDATILKYLNENLIKYDCFLKFISNYEYSFHTLKEYTRNGRKNNITTILQNYNLLNNKHIPDDYKINSRENRLKLLAGLIDSDGYYQCKNYEISQKNNSLAKDIVYLAKSLGFACTCKKVIKSCMYKNVKREGEYNRITIFGDGLTDIPVLCKRKKCEEERIIKKPALEYFFKIEAKGIDNYYGFELDGNHKFILGNFIVTHNTLPAEFAIEYFKNKGKKVIYTGPIKALCNQKLYDFRKKFPNISFGILTGDIKDNPEADVLIMTTEILRNTLFNKKINSKNTEAKPVELQFDLDIETELGAVVFDEVHYIGDADRGSVWEQSILLLPPQVQLIMLSATIEKPQIFAEWLEIEKNKGLELSDKKQLYMTTTYERVVPLTHYLWTSCSPSVIQSHKGTPMEYKLREVINKPLQVASSGGTFNDSNYYKTSKILDYFFKNKIMSKRQYILNDLIQYLNRNDMLPAICFIFSRKNVEIAAKEISHTLFDKDDKIPSIIEHECEKILMSKLKNYREYTMLDEYRSIVTLLKKGIAIHHAGIMPILREMVELLFEKRYIKLLFATETFAVGINMPTKTVIFTQLSKFSGNGMRELLSHEYTQMAGRAGRRGIDKIGHVIHCNNLFRMPDFNTYKAMLTGPPKMLISQFKISFNLILSIISAQGHSLAHQIDNELINFMEKSFVQNDITKEINMYDKLDKELKDKLNICEENLNDSAICKTSTNILKKYNELNNNIQIVNNKQKKRLQREICDIEEQNKTIKKDIEYFMKYESVLDEKKKNGGFKMNAVNYIQNNIDNIIHILNINGFLEYGYGLTTKGVVAMHIQELHPLVLGDLYEKYNGFTDFSAKELTGILSCFTNISMPQDMRLSIPGDIHINSKVKTCSKDIGSLIEKYYDVEVEYQLDTGAEYNIHYELIDYIILWCNTANEQQCMELINTIKTDKAIFLGELIKSILKINNIAKELEKICDILGNVNLLQKVKEIPILTLKYVVTNQSLYI</sequence>
<dbReference type="GO" id="GO:0016539">
    <property type="term" value="P:intein-mediated protein splicing"/>
    <property type="evidence" value="ECO:0007669"/>
    <property type="project" value="InterPro"/>
</dbReference>
<dbReference type="InterPro" id="IPR011545">
    <property type="entry name" value="DEAD/DEAH_box_helicase_dom"/>
</dbReference>
<dbReference type="Pfam" id="PF00270">
    <property type="entry name" value="DEAD"/>
    <property type="match status" value="1"/>
</dbReference>
<keyword evidence="4" id="KW-0068">Autocatalytic cleavage</keyword>
<dbReference type="SMART" id="SM01142">
    <property type="entry name" value="DSHCT"/>
    <property type="match status" value="1"/>
</dbReference>
<dbReference type="SUPFAM" id="SSF51294">
    <property type="entry name" value="Hedgehog/intein (Hint) domain"/>
    <property type="match status" value="1"/>
</dbReference>
<name>A0A0N9R1K5_9VIRU</name>
<dbReference type="SUPFAM" id="SSF55608">
    <property type="entry name" value="Homing endonucleases"/>
    <property type="match status" value="1"/>
</dbReference>
<dbReference type="InterPro" id="IPR050699">
    <property type="entry name" value="RNA-DNA_Helicase"/>
</dbReference>
<dbReference type="InterPro" id="IPR003587">
    <property type="entry name" value="Hint_dom_N"/>
</dbReference>
<proteinExistence type="predicted"/>
<evidence type="ECO:0000313" key="11">
    <source>
        <dbReference type="Proteomes" id="UP000203826"/>
    </source>
</evidence>
<dbReference type="GO" id="GO:0070478">
    <property type="term" value="P:nuclear-transcribed mRNA catabolic process, 3'-5' exonucleolytic nonsense-mediated decay"/>
    <property type="evidence" value="ECO:0007669"/>
    <property type="project" value="TreeGrafter"/>
</dbReference>
<evidence type="ECO:0000256" key="4">
    <source>
        <dbReference type="ARBA" id="ARBA00022813"/>
    </source>
</evidence>
<dbReference type="Gene3D" id="1.10.3380.30">
    <property type="match status" value="1"/>
</dbReference>
<dbReference type="GO" id="GO:0004519">
    <property type="term" value="F:endonuclease activity"/>
    <property type="evidence" value="ECO:0007669"/>
    <property type="project" value="InterPro"/>
</dbReference>
<dbReference type="InterPro" id="IPR014001">
    <property type="entry name" value="Helicase_ATP-bd"/>
</dbReference>
<dbReference type="Pfam" id="PF05203">
    <property type="entry name" value="Hom_end_hint"/>
    <property type="match status" value="1"/>
</dbReference>
<keyword evidence="5" id="KW-0067">ATP-binding</keyword>
<accession>A0A0N9R1K5</accession>
<keyword evidence="1" id="KW-0547">Nucleotide-binding</keyword>
<evidence type="ECO:0000256" key="5">
    <source>
        <dbReference type="ARBA" id="ARBA00022840"/>
    </source>
</evidence>
<gene>
    <name evidence="10" type="ORF">ceV_416</name>
</gene>
<feature type="domain" description="DOD-type homing endonuclease" evidence="7">
    <location>
        <begin position="223"/>
        <end position="353"/>
    </location>
</feature>
<dbReference type="Pfam" id="PF05204">
    <property type="entry name" value="Hom_end"/>
    <property type="match status" value="1"/>
</dbReference>
<dbReference type="Gene3D" id="2.170.16.10">
    <property type="entry name" value="Hedgehog/Intein (Hint) domain"/>
    <property type="match status" value="1"/>
</dbReference>
<dbReference type="SUPFAM" id="SSF52540">
    <property type="entry name" value="P-loop containing nucleoside triphosphate hydrolases"/>
    <property type="match status" value="1"/>
</dbReference>